<dbReference type="Proteomes" id="UP000032049">
    <property type="component" value="Unassembled WGS sequence"/>
</dbReference>
<keyword evidence="3" id="KW-1185">Reference proteome</keyword>
<sequence>MKTRIFYAASLVALVGLTSACNTSKNANQTGTDTTAVSTTDTTATSGTAKNNAFNTGTFTGEVPVGKAKSDVEITFNADSTFALKEIFKGEDGKATPAMASEGKWKYDAEAKKIYLAYKNLMDRGTSFSVVDEKTIQMHDGSHQTKQTDGAAYNLTRK</sequence>
<dbReference type="Pfam" id="PF04170">
    <property type="entry name" value="NlpE"/>
    <property type="match status" value="1"/>
</dbReference>
<feature type="chain" id="PRO_5002211194" evidence="1">
    <location>
        <begin position="21"/>
        <end position="158"/>
    </location>
</feature>
<reference evidence="2 3" key="1">
    <citation type="submission" date="2015-01" db="EMBL/GenBank/DDBJ databases">
        <title>Draft genome sequence of Pedobacter sp. NL19 isolated from sludge of an effluent treatment pond in an abandoned uranium mine.</title>
        <authorList>
            <person name="Santos T."/>
            <person name="Caetano T."/>
            <person name="Covas C."/>
            <person name="Cruz A."/>
            <person name="Mendo S."/>
        </authorList>
    </citation>
    <scope>NUCLEOTIDE SEQUENCE [LARGE SCALE GENOMIC DNA]</scope>
    <source>
        <strain evidence="2 3">NL19</strain>
    </source>
</reference>
<keyword evidence="1" id="KW-0732">Signal</keyword>
<dbReference type="OrthoDB" id="1493750at2"/>
<dbReference type="Gene3D" id="2.40.128.640">
    <property type="match status" value="1"/>
</dbReference>
<organism evidence="2 3">
    <name type="scientific">Pedobacter lusitanus</name>
    <dbReference type="NCBI Taxonomy" id="1503925"/>
    <lineage>
        <taxon>Bacteria</taxon>
        <taxon>Pseudomonadati</taxon>
        <taxon>Bacteroidota</taxon>
        <taxon>Sphingobacteriia</taxon>
        <taxon>Sphingobacteriales</taxon>
        <taxon>Sphingobacteriaceae</taxon>
        <taxon>Pedobacter</taxon>
    </lineage>
</organism>
<proteinExistence type="predicted"/>
<accession>A0A0D0GUW6</accession>
<dbReference type="EMBL" id="JXRA01000019">
    <property type="protein sequence ID" value="KIO78216.1"/>
    <property type="molecule type" value="Genomic_DNA"/>
</dbReference>
<gene>
    <name evidence="2" type="ORF">TH53_05040</name>
</gene>
<comment type="caution">
    <text evidence="2">The sequence shown here is derived from an EMBL/GenBank/DDBJ whole genome shotgun (WGS) entry which is preliminary data.</text>
</comment>
<protein>
    <submittedName>
        <fullName evidence="2">Uncharacterized protein</fullName>
    </submittedName>
</protein>
<dbReference type="InterPro" id="IPR007298">
    <property type="entry name" value="Cu-R_lipoprotein_NlpE"/>
</dbReference>
<evidence type="ECO:0000313" key="2">
    <source>
        <dbReference type="EMBL" id="KIO78216.1"/>
    </source>
</evidence>
<dbReference type="PROSITE" id="PS51257">
    <property type="entry name" value="PROKAR_LIPOPROTEIN"/>
    <property type="match status" value="1"/>
</dbReference>
<feature type="signal peptide" evidence="1">
    <location>
        <begin position="1"/>
        <end position="20"/>
    </location>
</feature>
<evidence type="ECO:0000256" key="1">
    <source>
        <dbReference type="SAM" id="SignalP"/>
    </source>
</evidence>
<name>A0A0D0GUW6_9SPHI</name>
<evidence type="ECO:0000313" key="3">
    <source>
        <dbReference type="Proteomes" id="UP000032049"/>
    </source>
</evidence>
<dbReference type="AlphaFoldDB" id="A0A0D0GUW6"/>
<dbReference type="RefSeq" id="WP_041879035.1">
    <property type="nucleotide sequence ID" value="NZ_CP157278.1"/>
</dbReference>